<dbReference type="EMBL" id="QRBF01000008">
    <property type="protein sequence ID" value="RDS80984.1"/>
    <property type="molecule type" value="Genomic_DNA"/>
</dbReference>
<sequence>MHRRTPVSQLKTLESIAVLGEQHAGERRVGLVPSDVRRLGGSLRVLVERGAGLAAGFTDEHYADAGAELVEREAAIAGASVVITVRAPLTVGALRPTSVLISLGAYDDHLATQLVRHSVVHLGLERVPRISRAQTMDVLSSQAAIAGYAAVLEGASHLDVILPMMSTAAGGLKPAKMIALGAGVAGLQAIATARRLGAMTHGFDVRAIAREQVESLGAKFVFPDIDKSNDSAGGYATRQSDVEQAILRRALAPTLIDMQLVITSAQVPSQRAPILIDDEAMQAMLPGSVIVDLAAEAGGNTTRTLPDEIVKFASVTIVGAVHMANRIAGDASRLFSGNVRALLQHLLDSEGRLSLRPDDEITSALLGGRVVASKPIVAEEVPR</sequence>
<reference evidence="10 11" key="1">
    <citation type="submission" date="2018-07" db="EMBL/GenBank/DDBJ databases">
        <title>Dyella monticola sp. nov. and Dyella psychrodurans sp. nov. isolated from monsoon evergreen broad-leaved forest soil of Dinghu Mountain, China.</title>
        <authorList>
            <person name="Gao Z."/>
            <person name="Qiu L."/>
        </authorList>
    </citation>
    <scope>NUCLEOTIDE SEQUENCE [LARGE SCALE GENOMIC DNA]</scope>
    <source>
        <strain evidence="10 11">4MSK11</strain>
    </source>
</reference>
<comment type="catalytic activity">
    <reaction evidence="7">
        <text>NAD(+) + NADPH + H(+)(in) = NADH + NADP(+) + H(+)(out)</text>
        <dbReference type="Rhea" id="RHEA:47992"/>
        <dbReference type="ChEBI" id="CHEBI:15378"/>
        <dbReference type="ChEBI" id="CHEBI:57540"/>
        <dbReference type="ChEBI" id="CHEBI:57783"/>
        <dbReference type="ChEBI" id="CHEBI:57945"/>
        <dbReference type="ChEBI" id="CHEBI:58349"/>
        <dbReference type="EC" id="7.1.1.1"/>
    </reaction>
</comment>
<evidence type="ECO:0000256" key="1">
    <source>
        <dbReference type="ARBA" id="ARBA00003943"/>
    </source>
</evidence>
<dbReference type="SMART" id="SM01002">
    <property type="entry name" value="AlaDh_PNT_C"/>
    <property type="match status" value="1"/>
</dbReference>
<keyword evidence="3" id="KW-0547">Nucleotide-binding</keyword>
<dbReference type="PANTHER" id="PTHR10160">
    <property type="entry name" value="NAD(P) TRANSHYDROGENASE"/>
    <property type="match status" value="1"/>
</dbReference>
<dbReference type="SMART" id="SM01003">
    <property type="entry name" value="AlaDh_PNT_N"/>
    <property type="match status" value="1"/>
</dbReference>
<dbReference type="Proteomes" id="UP000255334">
    <property type="component" value="Unassembled WGS sequence"/>
</dbReference>
<evidence type="ECO:0000256" key="3">
    <source>
        <dbReference type="ARBA" id="ARBA00022741"/>
    </source>
</evidence>
<dbReference type="OrthoDB" id="9804592at2"/>
<evidence type="ECO:0000259" key="9">
    <source>
        <dbReference type="SMART" id="SM01003"/>
    </source>
</evidence>
<organism evidence="10 11">
    <name type="scientific">Dyella psychrodurans</name>
    <dbReference type="NCBI Taxonomy" id="1927960"/>
    <lineage>
        <taxon>Bacteria</taxon>
        <taxon>Pseudomonadati</taxon>
        <taxon>Pseudomonadota</taxon>
        <taxon>Gammaproteobacteria</taxon>
        <taxon>Lysobacterales</taxon>
        <taxon>Rhodanobacteraceae</taxon>
        <taxon>Dyella</taxon>
    </lineage>
</organism>
<dbReference type="Pfam" id="PF05222">
    <property type="entry name" value="AlaDh_PNT_N"/>
    <property type="match status" value="1"/>
</dbReference>
<dbReference type="EC" id="7.1.1.1" evidence="2"/>
<comment type="function">
    <text evidence="1">The transhydrogenation between NADH and NADP is coupled to respiration and ATP hydrolysis and functions as a proton pump across the membrane.</text>
</comment>
<dbReference type="InterPro" id="IPR007886">
    <property type="entry name" value="AlaDH/PNT_N"/>
</dbReference>
<evidence type="ECO:0000313" key="10">
    <source>
        <dbReference type="EMBL" id="RDS80984.1"/>
    </source>
</evidence>
<dbReference type="GO" id="GO:0006740">
    <property type="term" value="P:NADPH regeneration"/>
    <property type="evidence" value="ECO:0007669"/>
    <property type="project" value="TreeGrafter"/>
</dbReference>
<keyword evidence="11" id="KW-1185">Reference proteome</keyword>
<evidence type="ECO:0000256" key="2">
    <source>
        <dbReference type="ARBA" id="ARBA00012943"/>
    </source>
</evidence>
<dbReference type="InterPro" id="IPR007698">
    <property type="entry name" value="AlaDH/PNT_NAD(H)-bd"/>
</dbReference>
<keyword evidence="6" id="KW-0520">NAD</keyword>
<keyword evidence="4" id="KW-0521">NADP</keyword>
<dbReference type="PANTHER" id="PTHR10160:SF19">
    <property type="entry name" value="PROTON-TRANSLOCATING NAD(P)(+) TRANSHYDROGENASE"/>
    <property type="match status" value="1"/>
</dbReference>
<evidence type="ECO:0000259" key="8">
    <source>
        <dbReference type="SMART" id="SM01002"/>
    </source>
</evidence>
<keyword evidence="5" id="KW-1278">Translocase</keyword>
<comment type="caution">
    <text evidence="10">The sequence shown here is derived from an EMBL/GenBank/DDBJ whole genome shotgun (WGS) entry which is preliminary data.</text>
</comment>
<evidence type="ECO:0000256" key="7">
    <source>
        <dbReference type="ARBA" id="ARBA00048202"/>
    </source>
</evidence>
<feature type="domain" description="Alanine dehydrogenase/pyridine nucleotide transhydrogenase N-terminal" evidence="9">
    <location>
        <begin position="17"/>
        <end position="146"/>
    </location>
</feature>
<dbReference type="Pfam" id="PF01262">
    <property type="entry name" value="AlaDh_PNT_C"/>
    <property type="match status" value="1"/>
</dbReference>
<dbReference type="InterPro" id="IPR036291">
    <property type="entry name" value="NAD(P)-bd_dom_sf"/>
</dbReference>
<name>A0A370WXW5_9GAMM</name>
<proteinExistence type="predicted"/>
<protein>
    <recommendedName>
        <fullName evidence="2">proton-translocating NAD(P)(+) transhydrogenase</fullName>
        <ecNumber evidence="2">7.1.1.1</ecNumber>
    </recommendedName>
</protein>
<dbReference type="GO" id="GO:0005886">
    <property type="term" value="C:plasma membrane"/>
    <property type="evidence" value="ECO:0007669"/>
    <property type="project" value="TreeGrafter"/>
</dbReference>
<evidence type="ECO:0000256" key="5">
    <source>
        <dbReference type="ARBA" id="ARBA00022967"/>
    </source>
</evidence>
<evidence type="ECO:0000256" key="6">
    <source>
        <dbReference type="ARBA" id="ARBA00023027"/>
    </source>
</evidence>
<gene>
    <name evidence="10" type="ORF">DWU99_18195</name>
</gene>
<feature type="domain" description="Alanine dehydrogenase/pyridine nucleotide transhydrogenase NAD(H)-binding" evidence="8">
    <location>
        <begin position="155"/>
        <end position="319"/>
    </location>
</feature>
<evidence type="ECO:0000313" key="11">
    <source>
        <dbReference type="Proteomes" id="UP000255334"/>
    </source>
</evidence>
<dbReference type="GO" id="GO:0050661">
    <property type="term" value="F:NADP binding"/>
    <property type="evidence" value="ECO:0007669"/>
    <property type="project" value="TreeGrafter"/>
</dbReference>
<dbReference type="Gene3D" id="3.40.50.720">
    <property type="entry name" value="NAD(P)-binding Rossmann-like Domain"/>
    <property type="match status" value="2"/>
</dbReference>
<dbReference type="AlphaFoldDB" id="A0A370WXW5"/>
<dbReference type="GO" id="GO:0008750">
    <property type="term" value="F:proton-translocating NAD(P)+ transhydrogenase activity"/>
    <property type="evidence" value="ECO:0007669"/>
    <property type="project" value="UniProtKB-EC"/>
</dbReference>
<accession>A0A370WXW5</accession>
<evidence type="ECO:0000256" key="4">
    <source>
        <dbReference type="ARBA" id="ARBA00022857"/>
    </source>
</evidence>
<dbReference type="SUPFAM" id="SSF52283">
    <property type="entry name" value="Formate/glycerate dehydrogenase catalytic domain-like"/>
    <property type="match status" value="1"/>
</dbReference>
<dbReference type="SUPFAM" id="SSF51735">
    <property type="entry name" value="NAD(P)-binding Rossmann-fold domains"/>
    <property type="match status" value="1"/>
</dbReference>